<dbReference type="GeneID" id="100632608"/>
<protein>
    <recommendedName>
        <fullName evidence="4">alpha-1,6-mannosyl-glycoprotein 6-beta-N-acetylglucosaminyltransferase</fullName>
        <ecNumber evidence="4">2.4.1.155</ecNumber>
    </recommendedName>
</protein>
<dbReference type="Proteomes" id="UP000007879">
    <property type="component" value="Unassembled WGS sequence"/>
</dbReference>
<dbReference type="SUPFAM" id="SSF49785">
    <property type="entry name" value="Galactose-binding domain-like"/>
    <property type="match status" value="1"/>
</dbReference>
<evidence type="ECO:0000256" key="8">
    <source>
        <dbReference type="ARBA" id="ARBA00022968"/>
    </source>
</evidence>
<keyword evidence="5" id="KW-0328">Glycosyltransferase</keyword>
<dbReference type="AlphaFoldDB" id="A0AAN0JQ10"/>
<evidence type="ECO:0000256" key="13">
    <source>
        <dbReference type="ARBA" id="ARBA00048243"/>
    </source>
</evidence>
<evidence type="ECO:0000313" key="17">
    <source>
        <dbReference type="Proteomes" id="UP000007879"/>
    </source>
</evidence>
<dbReference type="EC" id="2.4.1.155" evidence="4"/>
<dbReference type="GO" id="GO:0000139">
    <property type="term" value="C:Golgi membrane"/>
    <property type="evidence" value="ECO:0007669"/>
    <property type="project" value="UniProtKB-SubCell"/>
</dbReference>
<name>A0AAN0JQ10_AMPQE</name>
<evidence type="ECO:0000256" key="10">
    <source>
        <dbReference type="ARBA" id="ARBA00023034"/>
    </source>
</evidence>
<accession>A0AAN0JQ10</accession>
<reference evidence="16" key="2">
    <citation type="submission" date="2024-06" db="UniProtKB">
        <authorList>
            <consortium name="EnsemblMetazoa"/>
        </authorList>
    </citation>
    <scope>IDENTIFICATION</scope>
</reference>
<comment type="catalytic activity">
    <reaction evidence="13">
        <text>N(4)-{beta-D-GlcNAc-(1-&gt;2)-[beta-D-GlcNAc-(1-&gt;4)]-alpha-D-Man-(1-&gt;3)-[beta-D-GlcNAc-(1-&gt;2)-alpha-D-Man-(1-&gt;6)]-beta-D-Man-(1-&gt;4)-beta-D-GlcNAc-(1-&gt;4)-beta-D-GlcNAc}-L-asparaginyl-[protein] + UDP-N-acetyl-alpha-D-glucosamine = N(4)-{beta-D-GlcNAc-(1-&gt;2)-[beta-D-GlcNAc-(1-&gt;4)]-alpha-D-Man-(1-&gt;3)-[beta-D-GlcNAc-(1-&gt;2)-[beta-D-GlcNAc-(1-&gt;6)]-alpha-D-Man-(1-&gt;6)]-beta-D-Man-(1-&gt;4)-beta-D-GlcNAc-(1-&gt;4)-beta-D-GlcNAc}-L-asparaginyl-[protein] + UDP + H(+)</text>
        <dbReference type="Rhea" id="RHEA:16921"/>
        <dbReference type="Rhea" id="RHEA-COMP:14374"/>
        <dbReference type="Rhea" id="RHEA-COMP:14377"/>
        <dbReference type="ChEBI" id="CHEBI:15378"/>
        <dbReference type="ChEBI" id="CHEBI:57705"/>
        <dbReference type="ChEBI" id="CHEBI:58223"/>
        <dbReference type="ChEBI" id="CHEBI:139507"/>
        <dbReference type="ChEBI" id="CHEBI:139510"/>
        <dbReference type="EC" id="2.4.1.155"/>
    </reaction>
</comment>
<evidence type="ECO:0000256" key="6">
    <source>
        <dbReference type="ARBA" id="ARBA00022679"/>
    </source>
</evidence>
<dbReference type="Pfam" id="PF15024">
    <property type="entry name" value="Glyco_transf_18"/>
    <property type="match status" value="2"/>
</dbReference>
<evidence type="ECO:0000256" key="11">
    <source>
        <dbReference type="ARBA" id="ARBA00023136"/>
    </source>
</evidence>
<keyword evidence="9 14" id="KW-1133">Transmembrane helix</keyword>
<keyword evidence="10" id="KW-0333">Golgi apparatus</keyword>
<reference evidence="17" key="1">
    <citation type="journal article" date="2010" name="Nature">
        <title>The Amphimedon queenslandica genome and the evolution of animal complexity.</title>
        <authorList>
            <person name="Srivastava M."/>
            <person name="Simakov O."/>
            <person name="Chapman J."/>
            <person name="Fahey B."/>
            <person name="Gauthier M.E."/>
            <person name="Mitros T."/>
            <person name="Richards G.S."/>
            <person name="Conaco C."/>
            <person name="Dacre M."/>
            <person name="Hellsten U."/>
            <person name="Larroux C."/>
            <person name="Putnam N.H."/>
            <person name="Stanke M."/>
            <person name="Adamska M."/>
            <person name="Darling A."/>
            <person name="Degnan S.M."/>
            <person name="Oakley T.H."/>
            <person name="Plachetzki D.C."/>
            <person name="Zhai Y."/>
            <person name="Adamski M."/>
            <person name="Calcino A."/>
            <person name="Cummins S.F."/>
            <person name="Goodstein D.M."/>
            <person name="Harris C."/>
            <person name="Jackson D.J."/>
            <person name="Leys S.P."/>
            <person name="Shu S."/>
            <person name="Woodcroft B.J."/>
            <person name="Vervoort M."/>
            <person name="Kosik K.S."/>
            <person name="Manning G."/>
            <person name="Degnan B.M."/>
            <person name="Rokhsar D.S."/>
        </authorList>
    </citation>
    <scope>NUCLEOTIDE SEQUENCE [LARGE SCALE GENOMIC DNA]</scope>
</reference>
<evidence type="ECO:0000256" key="5">
    <source>
        <dbReference type="ARBA" id="ARBA00022676"/>
    </source>
</evidence>
<sequence length="719" mass="81451">MKRSAMQLTLITLILLIILFMAVFYYSDSLSLLRKRQQYIMDESTTPSLHRTVGTEEVINVTIPTTKLQELTDSAMFKDQGIKLKWISMRINMLDPSWDEARLKLFSKSPELFSRPKRILLFPGLLSEYSGYDFAAGAFKGGYLGELTQWSDLIASLHLLGHELHIAATVGVLKKNEPHKILYDLLFTDYMGMLGIRDNGLLGRYKCRIRVLDSFGTEPIFGFRTDKFRADHDGDWFSAWNFESLQQMWTLYPHTPDNSFLGFAMQLPKETPPRSKRKFQSVLYGKSASYFNGHAKYISLIADQSEVHASVSSMPPGFPSVKLHGFMKQKDMIKLLQESRLFVGMGAPYEGPGPLEAIANGCAFIQPKISPPINKHNNGYFHGKPTDRLYTSQVPYLENFVGEPYVYTVNIENDDEVRAAVKKALNANFSSYLPYEFSQQGMMDRIGTYVYHQNFCESKSLSLLQKASSSESQSPASDAVDGILTDNTCFMSKKSTGTAHWWKVELSSEMIIGRVKIMIAFGWDWALSNKVCSNPYRVSLLDSKETLIMSHVYHDCRIVYEWKRLNRLAQFVKIETIDTSKESQLVLCSVEVFPYEVSPSVPSWPNSKHLRTVISKPGQNCRDSCLENKMVCESSFFSLINTHEAVFNHLGCNVTHTLEEKYADYAPAIAVSADKPIEPGHCVIIDIRRLLGCPGYSKNFRRLCPCRTIVPGQIAIAES</sequence>
<evidence type="ECO:0000256" key="2">
    <source>
        <dbReference type="ARBA" id="ARBA00004922"/>
    </source>
</evidence>
<evidence type="ECO:0000256" key="12">
    <source>
        <dbReference type="ARBA" id="ARBA00023180"/>
    </source>
</evidence>
<dbReference type="KEGG" id="aqu:100632608"/>
<dbReference type="PANTHER" id="PTHR15075:SF2">
    <property type="entry name" value="ALPHA-1,6-MANNOSYLGLYCOPROTEIN 6-BETA-N-ACETYLGLUCOSAMINYLTRANSFERASE"/>
    <property type="match status" value="1"/>
</dbReference>
<dbReference type="PANTHER" id="PTHR15075">
    <property type="entry name" value="ALPHA-MANNOSIDE BETA-1,6-N-ACETYLGLUCOSAMINYLTRANSFERASE"/>
    <property type="match status" value="1"/>
</dbReference>
<comment type="pathway">
    <text evidence="2">Protein modification; protein glycosylation.</text>
</comment>
<dbReference type="RefSeq" id="XP_019858888.1">
    <property type="nucleotide sequence ID" value="XM_020003329.1"/>
</dbReference>
<keyword evidence="12" id="KW-0325">Glycoprotein</keyword>
<dbReference type="GO" id="GO:0006487">
    <property type="term" value="P:protein N-linked glycosylation"/>
    <property type="evidence" value="ECO:0007669"/>
    <property type="project" value="TreeGrafter"/>
</dbReference>
<keyword evidence="6" id="KW-0808">Transferase</keyword>
<dbReference type="InterPro" id="IPR008979">
    <property type="entry name" value="Galactose-bd-like_sf"/>
</dbReference>
<dbReference type="GO" id="GO:0030144">
    <property type="term" value="F:alpha-1,6-mannosylglycoprotein 6-beta-N-acetylglucosaminyltransferase activity"/>
    <property type="evidence" value="ECO:0007669"/>
    <property type="project" value="UniProtKB-EC"/>
</dbReference>
<keyword evidence="11 14" id="KW-0472">Membrane</keyword>
<evidence type="ECO:0000256" key="9">
    <source>
        <dbReference type="ARBA" id="ARBA00022989"/>
    </source>
</evidence>
<comment type="similarity">
    <text evidence="3">Belongs to the glycosyltransferase 18 family.</text>
</comment>
<evidence type="ECO:0000256" key="3">
    <source>
        <dbReference type="ARBA" id="ARBA00007477"/>
    </source>
</evidence>
<feature type="domain" description="Glycosyltransferase family 18 catalytic" evidence="15">
    <location>
        <begin position="588"/>
        <end position="706"/>
    </location>
</feature>
<dbReference type="InterPro" id="IPR026116">
    <property type="entry name" value="GT18_cat"/>
</dbReference>
<dbReference type="InterPro" id="IPR052105">
    <property type="entry name" value="MGAT5_Glycosyltransferase"/>
</dbReference>
<evidence type="ECO:0000256" key="4">
    <source>
        <dbReference type="ARBA" id="ARBA00012671"/>
    </source>
</evidence>
<feature type="domain" description="Glycosyltransferase family 18 catalytic" evidence="15">
    <location>
        <begin position="66"/>
        <end position="460"/>
    </location>
</feature>
<organism evidence="16 17">
    <name type="scientific">Amphimedon queenslandica</name>
    <name type="common">Sponge</name>
    <dbReference type="NCBI Taxonomy" id="400682"/>
    <lineage>
        <taxon>Eukaryota</taxon>
        <taxon>Metazoa</taxon>
        <taxon>Porifera</taxon>
        <taxon>Demospongiae</taxon>
        <taxon>Heteroscleromorpha</taxon>
        <taxon>Haplosclerida</taxon>
        <taxon>Niphatidae</taxon>
        <taxon>Amphimedon</taxon>
    </lineage>
</organism>
<comment type="subcellular location">
    <subcellularLocation>
        <location evidence="1">Golgi apparatus membrane</location>
        <topology evidence="1">Single-pass type II membrane protein</topology>
    </subcellularLocation>
</comment>
<feature type="transmembrane region" description="Helical" evidence="14">
    <location>
        <begin position="7"/>
        <end position="26"/>
    </location>
</feature>
<keyword evidence="8" id="KW-0735">Signal-anchor</keyword>
<keyword evidence="17" id="KW-1185">Reference proteome</keyword>
<evidence type="ECO:0000256" key="14">
    <source>
        <dbReference type="SAM" id="Phobius"/>
    </source>
</evidence>
<evidence type="ECO:0000259" key="15">
    <source>
        <dbReference type="Pfam" id="PF15024"/>
    </source>
</evidence>
<proteinExistence type="inferred from homology"/>
<dbReference type="Gene3D" id="2.60.120.260">
    <property type="entry name" value="Galactose-binding domain-like"/>
    <property type="match status" value="1"/>
</dbReference>
<evidence type="ECO:0000313" key="16">
    <source>
        <dbReference type="EnsemblMetazoa" id="XP_019858888.1"/>
    </source>
</evidence>
<evidence type="ECO:0000256" key="7">
    <source>
        <dbReference type="ARBA" id="ARBA00022692"/>
    </source>
</evidence>
<evidence type="ECO:0000256" key="1">
    <source>
        <dbReference type="ARBA" id="ARBA00004323"/>
    </source>
</evidence>
<dbReference type="EnsemblMetazoa" id="XM_020003329.1">
    <property type="protein sequence ID" value="XP_019858888.1"/>
    <property type="gene ID" value="LOC100632608"/>
</dbReference>
<keyword evidence="7 14" id="KW-0812">Transmembrane</keyword>